<protein>
    <submittedName>
        <fullName evidence="1">RCG32076, isoform CRA_a</fullName>
    </submittedName>
</protein>
<evidence type="ECO:0000313" key="2">
    <source>
        <dbReference type="Proteomes" id="UP000234681"/>
    </source>
</evidence>
<reference evidence="1 2" key="1">
    <citation type="submission" date="2005-09" db="EMBL/GenBank/DDBJ databases">
        <authorList>
            <person name="Mural R.J."/>
            <person name="Li P.W."/>
            <person name="Adams M.D."/>
            <person name="Amanatides P.G."/>
            <person name="Baden-Tillson H."/>
            <person name="Barnstead M."/>
            <person name="Chin S.H."/>
            <person name="Dew I."/>
            <person name="Evans C.A."/>
            <person name="Ferriera S."/>
            <person name="Flanigan M."/>
            <person name="Fosler C."/>
            <person name="Glodek A."/>
            <person name="Gu Z."/>
            <person name="Holt R.A."/>
            <person name="Jennings D."/>
            <person name="Kraft C.L."/>
            <person name="Lu F."/>
            <person name="Nguyen T."/>
            <person name="Nusskern D.R."/>
            <person name="Pfannkoch C.M."/>
            <person name="Sitter C."/>
            <person name="Sutton G.G."/>
            <person name="Venter J.C."/>
            <person name="Wang Z."/>
            <person name="Woodage T."/>
            <person name="Zheng X.H."/>
            <person name="Zhong F."/>
        </authorList>
    </citation>
    <scope>NUCLEOTIDE SEQUENCE [LARGE SCALE GENOMIC DNA]</scope>
    <source>
        <strain>BN</strain>
        <strain evidence="2">Sprague-Dawley</strain>
    </source>
</reference>
<sequence length="37" mass="4161">MEVIKEAQHSPHPHCCHLSSLERPVSLSPVFYAMGNK</sequence>
<organism evidence="1 2">
    <name type="scientific">Rattus norvegicus</name>
    <name type="common">Rat</name>
    <dbReference type="NCBI Taxonomy" id="10116"/>
    <lineage>
        <taxon>Eukaryota</taxon>
        <taxon>Metazoa</taxon>
        <taxon>Chordata</taxon>
        <taxon>Craniata</taxon>
        <taxon>Vertebrata</taxon>
        <taxon>Euteleostomi</taxon>
        <taxon>Mammalia</taxon>
        <taxon>Eutheria</taxon>
        <taxon>Euarchontoglires</taxon>
        <taxon>Glires</taxon>
        <taxon>Rodentia</taxon>
        <taxon>Myomorpha</taxon>
        <taxon>Muroidea</taxon>
        <taxon>Muridae</taxon>
        <taxon>Murinae</taxon>
        <taxon>Rattus</taxon>
    </lineage>
</organism>
<name>A6JX34_RAT</name>
<evidence type="ECO:0000313" key="1">
    <source>
        <dbReference type="EMBL" id="EDL96574.1"/>
    </source>
</evidence>
<proteinExistence type="predicted"/>
<accession>A6JX34</accession>
<dbReference type="EMBL" id="CH474005">
    <property type="protein sequence ID" value="EDL96574.1"/>
    <property type="molecule type" value="Genomic_DNA"/>
</dbReference>
<dbReference type="Proteomes" id="UP000234681">
    <property type="component" value="Chromosome 3"/>
</dbReference>
<gene>
    <name evidence="1" type="ORF">rCG_32076</name>
</gene>
<dbReference type="AlphaFoldDB" id="A6JX34"/>